<dbReference type="STRING" id="1415166.NONO_c13080"/>
<dbReference type="EMBL" id="CP006850">
    <property type="protein sequence ID" value="AHH16111.1"/>
    <property type="molecule type" value="Genomic_DNA"/>
</dbReference>
<proteinExistence type="predicted"/>
<dbReference type="GO" id="GO:0030026">
    <property type="term" value="P:intracellular manganese ion homeostasis"/>
    <property type="evidence" value="ECO:0007669"/>
    <property type="project" value="InterPro"/>
</dbReference>
<evidence type="ECO:0000256" key="1">
    <source>
        <dbReference type="ARBA" id="ARBA00004127"/>
    </source>
</evidence>
<dbReference type="CDD" id="cd02432">
    <property type="entry name" value="Nodulin-21_like_1"/>
    <property type="match status" value="1"/>
</dbReference>
<feature type="compositionally biased region" description="Basic residues" evidence="5">
    <location>
        <begin position="1"/>
        <end position="14"/>
    </location>
</feature>
<evidence type="ECO:0000313" key="7">
    <source>
        <dbReference type="EMBL" id="AHH16111.1"/>
    </source>
</evidence>
<dbReference type="HOGENOM" id="CLU_038957_3_0_11"/>
<dbReference type="AlphaFoldDB" id="W5TFT3"/>
<dbReference type="eggNOG" id="COG1814">
    <property type="taxonomic scope" value="Bacteria"/>
</dbReference>
<feature type="transmembrane region" description="Helical" evidence="6">
    <location>
        <begin position="176"/>
        <end position="198"/>
    </location>
</feature>
<comment type="subcellular location">
    <subcellularLocation>
        <location evidence="1">Endomembrane system</location>
        <topology evidence="1">Multi-pass membrane protein</topology>
    </subcellularLocation>
</comment>
<evidence type="ECO:0000256" key="6">
    <source>
        <dbReference type="SAM" id="Phobius"/>
    </source>
</evidence>
<keyword evidence="8" id="KW-1185">Reference proteome</keyword>
<dbReference type="Pfam" id="PF01988">
    <property type="entry name" value="VIT1"/>
    <property type="match status" value="1"/>
</dbReference>
<evidence type="ECO:0000256" key="4">
    <source>
        <dbReference type="ARBA" id="ARBA00023136"/>
    </source>
</evidence>
<evidence type="ECO:0000256" key="5">
    <source>
        <dbReference type="SAM" id="MobiDB-lite"/>
    </source>
</evidence>
<sequence>MRRSPTSAGRRHSLHGVDDSDQVRSPGGWKHPHEPHGQGIASRLNWLRAGVLGANDGIVSTAGLVVGVASATAETTPILTAGVAGLVAGALSMAVGEYVSVSTQRDSERALLSQEKRELAADPDYELAELAMIYRNKGLSAATAKQVARELTDHDAFAAHAEAELKLDPHELTNPWQAAFSSAISFTCGALLPLLAILLPPATWRIPVTFAAVLLALAGTGSLSARLGGGSRLRAVPRVVIGGALAMVVTYAIGQIPGVSQ</sequence>
<keyword evidence="3 6" id="KW-1133">Transmembrane helix</keyword>
<dbReference type="PANTHER" id="PTHR31851">
    <property type="entry name" value="FE(2+)/MN(2+) TRANSPORTER PCL1"/>
    <property type="match status" value="1"/>
</dbReference>
<evidence type="ECO:0000256" key="3">
    <source>
        <dbReference type="ARBA" id="ARBA00022989"/>
    </source>
</evidence>
<evidence type="ECO:0000256" key="2">
    <source>
        <dbReference type="ARBA" id="ARBA00022692"/>
    </source>
</evidence>
<feature type="region of interest" description="Disordered" evidence="5">
    <location>
        <begin position="1"/>
        <end position="38"/>
    </location>
</feature>
<organism evidence="7 8">
    <name type="scientific">Nocardia nova SH22a</name>
    <dbReference type="NCBI Taxonomy" id="1415166"/>
    <lineage>
        <taxon>Bacteria</taxon>
        <taxon>Bacillati</taxon>
        <taxon>Actinomycetota</taxon>
        <taxon>Actinomycetes</taxon>
        <taxon>Mycobacteriales</taxon>
        <taxon>Nocardiaceae</taxon>
        <taxon>Nocardia</taxon>
    </lineage>
</organism>
<gene>
    <name evidence="7" type="ORF">NONO_c13080</name>
</gene>
<feature type="transmembrane region" description="Helical" evidence="6">
    <location>
        <begin position="235"/>
        <end position="254"/>
    </location>
</feature>
<dbReference type="Proteomes" id="UP000019150">
    <property type="component" value="Chromosome"/>
</dbReference>
<keyword evidence="2 6" id="KW-0812">Transmembrane</keyword>
<accession>W5TFT3</accession>
<reference evidence="7 8" key="1">
    <citation type="journal article" date="2014" name="Appl. Environ. Microbiol.">
        <title>Insights into the Microbial Degradation of Rubber and Gutta-Percha by Analysis of the Complete Genome of Nocardia nova SH22a.</title>
        <authorList>
            <person name="Luo Q."/>
            <person name="Hiessl S."/>
            <person name="Poehlein A."/>
            <person name="Daniel R."/>
            <person name="Steinbuchel A."/>
        </authorList>
    </citation>
    <scope>NUCLEOTIDE SEQUENCE [LARGE SCALE GENOMIC DNA]</scope>
    <source>
        <strain evidence="7">SH22a</strain>
    </source>
</reference>
<dbReference type="GO" id="GO:0012505">
    <property type="term" value="C:endomembrane system"/>
    <property type="evidence" value="ECO:0007669"/>
    <property type="project" value="UniProtKB-SubCell"/>
</dbReference>
<name>W5TFT3_9NOCA</name>
<dbReference type="KEGG" id="nno:NONO_c13080"/>
<feature type="transmembrane region" description="Helical" evidence="6">
    <location>
        <begin position="204"/>
        <end position="223"/>
    </location>
</feature>
<protein>
    <submittedName>
        <fullName evidence="7">Putative membrane protein</fullName>
    </submittedName>
</protein>
<dbReference type="GO" id="GO:0005384">
    <property type="term" value="F:manganese ion transmembrane transporter activity"/>
    <property type="evidence" value="ECO:0007669"/>
    <property type="project" value="InterPro"/>
</dbReference>
<dbReference type="InterPro" id="IPR008217">
    <property type="entry name" value="Ccc1_fam"/>
</dbReference>
<keyword evidence="4 6" id="KW-0472">Membrane</keyword>
<evidence type="ECO:0000313" key="8">
    <source>
        <dbReference type="Proteomes" id="UP000019150"/>
    </source>
</evidence>
<dbReference type="PATRIC" id="fig|1415166.3.peg.1329"/>